<evidence type="ECO:0000256" key="3">
    <source>
        <dbReference type="SAM" id="MobiDB-lite"/>
    </source>
</evidence>
<comment type="caution">
    <text evidence="5">The sequence shown here is derived from an EMBL/GenBank/DDBJ whole genome shotgun (WGS) entry which is preliminary data.</text>
</comment>
<keyword evidence="4" id="KW-0472">Membrane</keyword>
<dbReference type="PANTHER" id="PTHR37313:SF1">
    <property type="entry name" value="UPF0749 PROTEIN RV1823"/>
    <property type="match status" value="1"/>
</dbReference>
<evidence type="ECO:0000256" key="4">
    <source>
        <dbReference type="SAM" id="Phobius"/>
    </source>
</evidence>
<dbReference type="Proteomes" id="UP000812844">
    <property type="component" value="Unassembled WGS sequence"/>
</dbReference>
<keyword evidence="6" id="KW-1185">Reference proteome</keyword>
<keyword evidence="2" id="KW-0175">Coiled coil</keyword>
<organism evidence="5 6">
    <name type="scientific">Bifidobacterium phasiani</name>
    <dbReference type="NCBI Taxonomy" id="2834431"/>
    <lineage>
        <taxon>Bacteria</taxon>
        <taxon>Bacillati</taxon>
        <taxon>Actinomycetota</taxon>
        <taxon>Actinomycetes</taxon>
        <taxon>Bifidobacteriales</taxon>
        <taxon>Bifidobacteriaceae</taxon>
        <taxon>Bifidobacterium</taxon>
    </lineage>
</organism>
<feature type="region of interest" description="Disordered" evidence="3">
    <location>
        <begin position="35"/>
        <end position="55"/>
    </location>
</feature>
<evidence type="ECO:0000256" key="2">
    <source>
        <dbReference type="SAM" id="Coils"/>
    </source>
</evidence>
<gene>
    <name evidence="5" type="ORF">KIH73_09340</name>
</gene>
<name>A0ABS6WCU0_9BIFI</name>
<proteinExistence type="inferred from homology"/>
<dbReference type="Pfam" id="PF05949">
    <property type="entry name" value="DUF881"/>
    <property type="match status" value="1"/>
</dbReference>
<feature type="transmembrane region" description="Helical" evidence="4">
    <location>
        <begin position="89"/>
        <end position="110"/>
    </location>
</feature>
<dbReference type="InterPro" id="IPR010273">
    <property type="entry name" value="DUF881"/>
</dbReference>
<feature type="coiled-coil region" evidence="2">
    <location>
        <begin position="129"/>
        <end position="163"/>
    </location>
</feature>
<reference evidence="5 6" key="1">
    <citation type="submission" date="2021-05" db="EMBL/GenBank/DDBJ databases">
        <title>Phylogenetic classification of ten novel species belonging to the genus Bifidobacterium comprising B. colchicus sp. nov., B. abeli sp. nov., B. bicoloris sp. nov., B. guerezis sp. nov., B. rosaliae sp. nov., B. santillanensis sp. nov., B. argentati sp. nov., B. amazzoni sp. nov., B. pluviali sp. nov., and B. pinnaculum sp. nov.</title>
        <authorList>
            <person name="Lugli G.A."/>
            <person name="Ruiz Garcia L."/>
            <person name="Margolles A."/>
            <person name="Ventura M."/>
        </authorList>
    </citation>
    <scope>NUCLEOTIDE SEQUENCE [LARGE SCALE GENOMIC DNA]</scope>
    <source>
        <strain evidence="5 6">6T3</strain>
    </source>
</reference>
<keyword evidence="4" id="KW-0812">Transmembrane</keyword>
<comment type="similarity">
    <text evidence="1">Belongs to the UPF0749 family.</text>
</comment>
<evidence type="ECO:0000313" key="6">
    <source>
        <dbReference type="Proteomes" id="UP000812844"/>
    </source>
</evidence>
<evidence type="ECO:0000256" key="1">
    <source>
        <dbReference type="ARBA" id="ARBA00009108"/>
    </source>
</evidence>
<dbReference type="EMBL" id="JAHBBD010000026">
    <property type="protein sequence ID" value="MBW3083552.1"/>
    <property type="molecule type" value="Genomic_DNA"/>
</dbReference>
<dbReference type="PANTHER" id="PTHR37313">
    <property type="entry name" value="UPF0749 PROTEIN RV1825"/>
    <property type="match status" value="1"/>
</dbReference>
<evidence type="ECO:0000313" key="5">
    <source>
        <dbReference type="EMBL" id="MBW3083552.1"/>
    </source>
</evidence>
<keyword evidence="4" id="KW-1133">Transmembrane helix</keyword>
<sequence length="320" mass="34692">MPLEDSPISFPVPDENAPVKRRAVFSAQIAGLASHHPTSAAEAGGARPRRRRNDDDSLRLIDDLVNRPMDPLFSDSRLVPHSTSAVSVWTTRVIVFVICVAVGFFGCLFVQQLHTDPRREVRRSLASDLESQTTRFDELTGQINDLRSQVDEQSRNLANVYQSETQTQDDMANGVLPVEGEGITLTLANPIAADESTSGASSGEQIRVVTDADLQQWVSLLWQSGAEAISINGYRLGVQTSIRTAGQTILIGVNSIESPYVIEAIGDRDALASAVSPDSQPALYESYAESGIHPQVSESNSIRLEAAVTGDLSYAKRSEE</sequence>
<accession>A0ABS6WCU0</accession>
<dbReference type="RefSeq" id="WP_219082850.1">
    <property type="nucleotide sequence ID" value="NZ_JAHBBD010000026.1"/>
</dbReference>
<protein>
    <submittedName>
        <fullName evidence="5">DUF881 domain-containing protein</fullName>
    </submittedName>
</protein>